<keyword evidence="5" id="KW-1185">Reference proteome</keyword>
<dbReference type="InterPro" id="IPR027417">
    <property type="entry name" value="P-loop_NTPase"/>
</dbReference>
<organism evidence="4 5">
    <name type="scientific">Cohnella yongneupensis</name>
    <dbReference type="NCBI Taxonomy" id="425006"/>
    <lineage>
        <taxon>Bacteria</taxon>
        <taxon>Bacillati</taxon>
        <taxon>Bacillota</taxon>
        <taxon>Bacilli</taxon>
        <taxon>Bacillales</taxon>
        <taxon>Paenibacillaceae</taxon>
        <taxon>Cohnella</taxon>
    </lineage>
</organism>
<accession>A0ABW0R2G5</accession>
<gene>
    <name evidence="4" type="ORF">ACFPQ4_13605</name>
</gene>
<feature type="domain" description="AAA+ ATPase" evidence="3">
    <location>
        <begin position="118"/>
        <end position="250"/>
    </location>
</feature>
<dbReference type="SMART" id="SM00382">
    <property type="entry name" value="AAA"/>
    <property type="match status" value="1"/>
</dbReference>
<sequence length="338" mass="38314">MARADLLFEVIKHGLSGDMPHLRRAVEAICAEERAKQHTIVANRIEELLKNTKNEIRNNQAGFPLVKQVSNEQNFFSELVPKKRLDQLILPEPVLQSCKEVIEEQNRADLLRSYGLEPRNRLLFVGPPGNGKTSLAEAIAESLMIPLLSVKYESIVGAYLGETAIKLAKLFDYAKTRHCVLFFDEFETLGKERGDVHETGEIKRVVSSLLLHIDSLPSYVIVIGATNHEGLLDKAAWRRFQLHLELPYPSRANLESWFSQFERRTGFKFGFEPSTLAKKALGCSYAEAEELAMSIYRKYILQLPNTDTKNLTSSTLRLWEAQKKVKRATNNSEVNDNG</sequence>
<dbReference type="EMBL" id="JBHSNC010000042">
    <property type="protein sequence ID" value="MFC5530467.1"/>
    <property type="molecule type" value="Genomic_DNA"/>
</dbReference>
<dbReference type="PROSITE" id="PS00674">
    <property type="entry name" value="AAA"/>
    <property type="match status" value="1"/>
</dbReference>
<keyword evidence="2" id="KW-0175">Coiled coil</keyword>
<dbReference type="Pfam" id="PF00004">
    <property type="entry name" value="AAA"/>
    <property type="match status" value="1"/>
</dbReference>
<dbReference type="InterPro" id="IPR003959">
    <property type="entry name" value="ATPase_AAA_core"/>
</dbReference>
<dbReference type="PANTHER" id="PTHR23077">
    <property type="entry name" value="AAA-FAMILY ATPASE"/>
    <property type="match status" value="1"/>
</dbReference>
<evidence type="ECO:0000256" key="2">
    <source>
        <dbReference type="SAM" id="Coils"/>
    </source>
</evidence>
<dbReference type="Gene3D" id="3.40.50.300">
    <property type="entry name" value="P-loop containing nucleotide triphosphate hydrolases"/>
    <property type="match status" value="1"/>
</dbReference>
<keyword evidence="1" id="KW-0547">Nucleotide-binding</keyword>
<proteinExistence type="inferred from homology"/>
<protein>
    <submittedName>
        <fullName evidence="4">AAA family ATPase</fullName>
    </submittedName>
</protein>
<name>A0ABW0R2G5_9BACL</name>
<reference evidence="5" key="1">
    <citation type="journal article" date="2019" name="Int. J. Syst. Evol. Microbiol.">
        <title>The Global Catalogue of Microorganisms (GCM) 10K type strain sequencing project: providing services to taxonomists for standard genome sequencing and annotation.</title>
        <authorList>
            <consortium name="The Broad Institute Genomics Platform"/>
            <consortium name="The Broad Institute Genome Sequencing Center for Infectious Disease"/>
            <person name="Wu L."/>
            <person name="Ma J."/>
        </authorList>
    </citation>
    <scope>NUCLEOTIDE SEQUENCE [LARGE SCALE GENOMIC DNA]</scope>
    <source>
        <strain evidence="5">CGMCC 1.18578</strain>
    </source>
</reference>
<dbReference type="SUPFAM" id="SSF52540">
    <property type="entry name" value="P-loop containing nucleoside triphosphate hydrolases"/>
    <property type="match status" value="1"/>
</dbReference>
<evidence type="ECO:0000313" key="5">
    <source>
        <dbReference type="Proteomes" id="UP001596108"/>
    </source>
</evidence>
<keyword evidence="1" id="KW-0067">ATP-binding</keyword>
<comment type="caution">
    <text evidence="4">The sequence shown here is derived from an EMBL/GenBank/DDBJ whole genome shotgun (WGS) entry which is preliminary data.</text>
</comment>
<dbReference type="InterPro" id="IPR003960">
    <property type="entry name" value="ATPase_AAA_CS"/>
</dbReference>
<feature type="coiled-coil region" evidence="2">
    <location>
        <begin position="35"/>
        <end position="62"/>
    </location>
</feature>
<dbReference type="Proteomes" id="UP001596108">
    <property type="component" value="Unassembled WGS sequence"/>
</dbReference>
<comment type="similarity">
    <text evidence="1">Belongs to the AAA ATPase family.</text>
</comment>
<dbReference type="PANTHER" id="PTHR23077:SF198">
    <property type="entry name" value="ATP-DEPENDENT ZINC METALLOPROTEASE FTSH"/>
    <property type="match status" value="1"/>
</dbReference>
<evidence type="ECO:0000256" key="1">
    <source>
        <dbReference type="RuleBase" id="RU003651"/>
    </source>
</evidence>
<evidence type="ECO:0000259" key="3">
    <source>
        <dbReference type="SMART" id="SM00382"/>
    </source>
</evidence>
<dbReference type="InterPro" id="IPR050168">
    <property type="entry name" value="AAA_ATPase_domain"/>
</dbReference>
<dbReference type="RefSeq" id="WP_378112405.1">
    <property type="nucleotide sequence ID" value="NZ_JBHSNC010000042.1"/>
</dbReference>
<dbReference type="CDD" id="cd19481">
    <property type="entry name" value="RecA-like_protease"/>
    <property type="match status" value="1"/>
</dbReference>
<evidence type="ECO:0000313" key="4">
    <source>
        <dbReference type="EMBL" id="MFC5530467.1"/>
    </source>
</evidence>
<dbReference type="InterPro" id="IPR003593">
    <property type="entry name" value="AAA+_ATPase"/>
</dbReference>